<accession>A0A369B6K2</accession>
<dbReference type="RefSeq" id="WP_114297389.1">
    <property type="nucleotide sequence ID" value="NZ_QPJT01000008.1"/>
</dbReference>
<comment type="caution">
    <text evidence="2">The sequence shown here is derived from an EMBL/GenBank/DDBJ whole genome shotgun (WGS) entry which is preliminary data.</text>
</comment>
<dbReference type="InterPro" id="IPR041394">
    <property type="entry name" value="HEPN_Cthe2314"/>
</dbReference>
<evidence type="ECO:0000313" key="3">
    <source>
        <dbReference type="Proteomes" id="UP000253034"/>
    </source>
</evidence>
<organism evidence="2 3">
    <name type="scientific">Anaerobacterium chartisolvens</name>
    <dbReference type="NCBI Taxonomy" id="1297424"/>
    <lineage>
        <taxon>Bacteria</taxon>
        <taxon>Bacillati</taxon>
        <taxon>Bacillota</taxon>
        <taxon>Clostridia</taxon>
        <taxon>Eubacteriales</taxon>
        <taxon>Oscillospiraceae</taxon>
        <taxon>Anaerobacterium</taxon>
    </lineage>
</organism>
<name>A0A369B6K2_9FIRM</name>
<keyword evidence="3" id="KW-1185">Reference proteome</keyword>
<dbReference type="AlphaFoldDB" id="A0A369B6K2"/>
<gene>
    <name evidence="2" type="ORF">DFR58_10846</name>
</gene>
<dbReference type="OrthoDB" id="2082550at2"/>
<evidence type="ECO:0000259" key="1">
    <source>
        <dbReference type="Pfam" id="PF18730"/>
    </source>
</evidence>
<reference evidence="2 3" key="1">
    <citation type="submission" date="2018-07" db="EMBL/GenBank/DDBJ databases">
        <title>Genomic Encyclopedia of Type Strains, Phase IV (KMG-IV): sequencing the most valuable type-strain genomes for metagenomic binning, comparative biology and taxonomic classification.</title>
        <authorList>
            <person name="Goeker M."/>
        </authorList>
    </citation>
    <scope>NUCLEOTIDE SEQUENCE [LARGE SCALE GENOMIC DNA]</scope>
    <source>
        <strain evidence="2 3">DSM 27016</strain>
    </source>
</reference>
<dbReference type="Proteomes" id="UP000253034">
    <property type="component" value="Unassembled WGS sequence"/>
</dbReference>
<feature type="domain" description="Cthe-2314-like HEPN" evidence="1">
    <location>
        <begin position="57"/>
        <end position="230"/>
    </location>
</feature>
<proteinExistence type="predicted"/>
<dbReference type="Pfam" id="PF18730">
    <property type="entry name" value="HEPN_Cthe2314"/>
    <property type="match status" value="1"/>
</dbReference>
<protein>
    <recommendedName>
        <fullName evidence="1">Cthe-2314-like HEPN domain-containing protein</fullName>
    </recommendedName>
</protein>
<sequence length="279" mass="32529">MSDVQIEGSFELLTQDEWDNYLGVNFFDNMNIGIERFGVSMNGFPDISHPRLAELIQDHNNKVGSLVITYALCRHYFDKGIPDDPWYISPGKEGQSIQYFPNFKEEHWMRRYWFNYFSDTFYMKLSSVWDSIIEILNHYYSLDYPIKLGTRKKVIDWLDKNVKHIASIFKEIEQNQLYINAKDYRNRASHGTSAASVTNTIKSQKDVWTEVHDRDSNGNLRLDENNKPIMKKVKAKSVISMSVGNYTNVPTIMENMEKYSVYSGLKIQEIISLVSVKGK</sequence>
<dbReference type="EMBL" id="QPJT01000008">
    <property type="protein sequence ID" value="RCX17152.1"/>
    <property type="molecule type" value="Genomic_DNA"/>
</dbReference>
<evidence type="ECO:0000313" key="2">
    <source>
        <dbReference type="EMBL" id="RCX17152.1"/>
    </source>
</evidence>